<reference evidence="2 3" key="1">
    <citation type="journal article" date="2018" name="IMA Fungus">
        <title>IMA Genome-F 10: Nine draft genome sequences of Claviceps purpurea s.lat., including C. arundinis, C. humidiphila, and C. cf. spartinae, pseudomolecules for the pitch canker pathogen Fusarium circinatum, draft genome of Davidsoniella eucalypti, Grosmannia galeiformis, Quambalaria eucalypti, and Teratosphaeria destructans.</title>
        <authorList>
            <person name="Wingfield B.D."/>
            <person name="Liu M."/>
            <person name="Nguyen H.D."/>
            <person name="Lane F.A."/>
            <person name="Morgan S.W."/>
            <person name="De Vos L."/>
            <person name="Wilken P.M."/>
            <person name="Duong T.A."/>
            <person name="Aylward J."/>
            <person name="Coetzee M.P."/>
            <person name="Dadej K."/>
            <person name="De Beer Z.W."/>
            <person name="Findlay W."/>
            <person name="Havenga M."/>
            <person name="Kolarik M."/>
            <person name="Menzies J.G."/>
            <person name="Naidoo K."/>
            <person name="Pochopski O."/>
            <person name="Shoukouhi P."/>
            <person name="Santana Q.C."/>
            <person name="Seifert K.A."/>
            <person name="Soal N."/>
            <person name="Steenkamp E.T."/>
            <person name="Tatham C.T."/>
            <person name="van der Nest M.A."/>
            <person name="Wingfield M.J."/>
        </authorList>
    </citation>
    <scope>NUCLEOTIDE SEQUENCE [LARGE SCALE GENOMIC DNA]</scope>
    <source>
        <strain evidence="2">CMW44962</strain>
    </source>
</reference>
<keyword evidence="3" id="KW-1185">Reference proteome</keyword>
<evidence type="ECO:0000313" key="3">
    <source>
        <dbReference type="Proteomes" id="UP001138500"/>
    </source>
</evidence>
<dbReference type="EMBL" id="RIBY02002511">
    <property type="protein sequence ID" value="KAH9810749.1"/>
    <property type="molecule type" value="Genomic_DNA"/>
</dbReference>
<protein>
    <submittedName>
        <fullName evidence="2">Uncharacterized protein</fullName>
    </submittedName>
</protein>
<dbReference type="PROSITE" id="PS51257">
    <property type="entry name" value="PROKAR_LIPOPROTEIN"/>
    <property type="match status" value="1"/>
</dbReference>
<evidence type="ECO:0000256" key="1">
    <source>
        <dbReference type="SAM" id="SignalP"/>
    </source>
</evidence>
<dbReference type="Proteomes" id="UP001138500">
    <property type="component" value="Unassembled WGS sequence"/>
</dbReference>
<sequence>MAVARPAHGFAAKTSAIALIFLSCSWNFEAEDGHRLQCHRSLRTFRGRQVEGDGSLPQNGRAPCALAAPRCDFASDPLRASATAAGHNVSEQRLQLIYDTEIESHDKARFLEMLVNGLDDGLRTEIAGSRSPRLECRPGTPLGLRIGFACEDDGASCLSVCLLHLGLARRIVQLWHEVLEADVVFVADDLA</sequence>
<feature type="signal peptide" evidence="1">
    <location>
        <begin position="1"/>
        <end position="30"/>
    </location>
</feature>
<organism evidence="2 3">
    <name type="scientific">Teratosphaeria destructans</name>
    <dbReference type="NCBI Taxonomy" id="418781"/>
    <lineage>
        <taxon>Eukaryota</taxon>
        <taxon>Fungi</taxon>
        <taxon>Dikarya</taxon>
        <taxon>Ascomycota</taxon>
        <taxon>Pezizomycotina</taxon>
        <taxon>Dothideomycetes</taxon>
        <taxon>Dothideomycetidae</taxon>
        <taxon>Mycosphaerellales</taxon>
        <taxon>Teratosphaeriaceae</taxon>
        <taxon>Teratosphaeria</taxon>
    </lineage>
</organism>
<name>A0A9W7SII3_9PEZI</name>
<evidence type="ECO:0000313" key="2">
    <source>
        <dbReference type="EMBL" id="KAH9810749.1"/>
    </source>
</evidence>
<comment type="caution">
    <text evidence="2">The sequence shown here is derived from an EMBL/GenBank/DDBJ whole genome shotgun (WGS) entry which is preliminary data.</text>
</comment>
<dbReference type="AlphaFoldDB" id="A0A9W7SII3"/>
<proteinExistence type="predicted"/>
<accession>A0A9W7SII3</accession>
<gene>
    <name evidence="2" type="ORF">Tdes44962_MAKER05980</name>
</gene>
<reference evidence="2 3" key="2">
    <citation type="journal article" date="2021" name="Curr. Genet.">
        <title>Genetic response to nitrogen starvation in the aggressive Eucalyptus foliar pathogen Teratosphaeria destructans.</title>
        <authorList>
            <person name="Havenga M."/>
            <person name="Wingfield B.D."/>
            <person name="Wingfield M.J."/>
            <person name="Dreyer L.L."/>
            <person name="Roets F."/>
            <person name="Aylward J."/>
        </authorList>
    </citation>
    <scope>NUCLEOTIDE SEQUENCE [LARGE SCALE GENOMIC DNA]</scope>
    <source>
        <strain evidence="2">CMW44962</strain>
    </source>
</reference>
<feature type="chain" id="PRO_5040849922" evidence="1">
    <location>
        <begin position="31"/>
        <end position="191"/>
    </location>
</feature>
<keyword evidence="1" id="KW-0732">Signal</keyword>